<dbReference type="InterPro" id="IPR006223">
    <property type="entry name" value="GcvT"/>
</dbReference>
<dbReference type="SUPFAM" id="SSF101790">
    <property type="entry name" value="Aminomethyltransferase beta-barrel domain"/>
    <property type="match status" value="1"/>
</dbReference>
<dbReference type="RefSeq" id="WP_097151491.1">
    <property type="nucleotide sequence ID" value="NZ_OBEL01000001.1"/>
</dbReference>
<dbReference type="InterPro" id="IPR029043">
    <property type="entry name" value="GcvT/YgfZ_C"/>
</dbReference>
<feature type="binding site" evidence="7">
    <location>
        <position position="206"/>
    </location>
    <ligand>
        <name>substrate</name>
    </ligand>
</feature>
<dbReference type="GO" id="GO:0008168">
    <property type="term" value="F:methyltransferase activity"/>
    <property type="evidence" value="ECO:0007669"/>
    <property type="project" value="UniProtKB-KW"/>
</dbReference>
<dbReference type="InterPro" id="IPR027266">
    <property type="entry name" value="TrmE/GcvT-like"/>
</dbReference>
<evidence type="ECO:0000259" key="8">
    <source>
        <dbReference type="Pfam" id="PF01571"/>
    </source>
</evidence>
<protein>
    <recommendedName>
        <fullName evidence="2">aminomethyltransferase</fullName>
        <ecNumber evidence="2">2.1.2.10</ecNumber>
    </recommendedName>
    <alternativeName>
        <fullName evidence="5">Glycine cleavage system T protein</fullName>
    </alternativeName>
</protein>
<dbReference type="EC" id="2.1.2.10" evidence="2"/>
<evidence type="ECO:0000256" key="5">
    <source>
        <dbReference type="ARBA" id="ARBA00031395"/>
    </source>
</evidence>
<dbReference type="NCBIfam" id="TIGR00528">
    <property type="entry name" value="gcvT"/>
    <property type="match status" value="1"/>
</dbReference>
<dbReference type="Gene3D" id="3.30.70.1400">
    <property type="entry name" value="Aminomethyltransferase beta-barrel domains"/>
    <property type="match status" value="1"/>
</dbReference>
<evidence type="ECO:0000256" key="3">
    <source>
        <dbReference type="ARBA" id="ARBA00022576"/>
    </source>
</evidence>
<dbReference type="PANTHER" id="PTHR43757">
    <property type="entry name" value="AMINOMETHYLTRANSFERASE"/>
    <property type="match status" value="1"/>
</dbReference>
<evidence type="ECO:0000313" key="10">
    <source>
        <dbReference type="EMBL" id="SNZ05499.1"/>
    </source>
</evidence>
<dbReference type="NCBIfam" id="NF010093">
    <property type="entry name" value="PRK13579.1"/>
    <property type="match status" value="1"/>
</dbReference>
<evidence type="ECO:0000259" key="9">
    <source>
        <dbReference type="Pfam" id="PF08669"/>
    </source>
</evidence>
<dbReference type="Gene3D" id="4.10.1250.10">
    <property type="entry name" value="Aminomethyltransferase fragment"/>
    <property type="match status" value="1"/>
</dbReference>
<comment type="similarity">
    <text evidence="1">Belongs to the GcvT family.</text>
</comment>
<dbReference type="EMBL" id="OBEL01000001">
    <property type="protein sequence ID" value="SNZ05499.1"/>
    <property type="molecule type" value="Genomic_DNA"/>
</dbReference>
<dbReference type="OrthoDB" id="9774591at2"/>
<keyword evidence="4 10" id="KW-0808">Transferase</keyword>
<dbReference type="Gene3D" id="3.30.1360.120">
    <property type="entry name" value="Probable tRNA modification gtpase trme, domain 1"/>
    <property type="match status" value="1"/>
</dbReference>
<dbReference type="PIRSF" id="PIRSF006487">
    <property type="entry name" value="GcvT"/>
    <property type="match status" value="1"/>
</dbReference>
<sequence>MADLTQAKKTPLYDLHVELGGSLVDFAGYALPVRYEAGIMAEHVQCRDSAAMFDVSHMGQAVLEGPDHETTAKFLEALTPSAFTKLGLGKMRYSLLLNDEGGIIDDFIVTRPANPELDGHLMIVVNGACKDGDYAHLESKLPDNIKLRKLDDRALIAIQGPKAIDAVQRHCTEADDMSFMTSIRANVGSIDCFVSRCGYTGEDGFELSVTNDEAETLARLLLAEPEVEASGLGARDSLRLESGLCLYGHDLTNDTDPAEADLGFAIQKKRREEGGFPGDKRIISGLANGTKRKRVGFRLEGKAPAREGAIIQDLNGNEIGEITSGGFAPTVQAPIAMGYIDSNFAAEGTEVKLMVRKRALDAKVASMPFVPQRYVRKP</sequence>
<reference evidence="10 11" key="1">
    <citation type="submission" date="2017-09" db="EMBL/GenBank/DDBJ databases">
        <authorList>
            <person name="Ehlers B."/>
            <person name="Leendertz F.H."/>
        </authorList>
    </citation>
    <scope>NUCLEOTIDE SEQUENCE [LARGE SCALE GENOMIC DNA]</scope>
    <source>
        <strain evidence="10 11">DSM 18289</strain>
    </source>
</reference>
<dbReference type="GO" id="GO:0008483">
    <property type="term" value="F:transaminase activity"/>
    <property type="evidence" value="ECO:0007669"/>
    <property type="project" value="UniProtKB-KW"/>
</dbReference>
<proteinExistence type="inferred from homology"/>
<evidence type="ECO:0000313" key="11">
    <source>
        <dbReference type="Proteomes" id="UP000219439"/>
    </source>
</evidence>
<feature type="domain" description="Aminomethyltransferase C-terminal" evidence="9">
    <location>
        <begin position="292"/>
        <end position="370"/>
    </location>
</feature>
<dbReference type="InterPro" id="IPR013977">
    <property type="entry name" value="GcvT_C"/>
</dbReference>
<comment type="catalytic activity">
    <reaction evidence="6">
        <text>N(6)-[(R)-S(8)-aminomethyldihydrolipoyl]-L-lysyl-[protein] + (6S)-5,6,7,8-tetrahydrofolate = N(6)-[(R)-dihydrolipoyl]-L-lysyl-[protein] + (6R)-5,10-methylene-5,6,7,8-tetrahydrofolate + NH4(+)</text>
        <dbReference type="Rhea" id="RHEA:16945"/>
        <dbReference type="Rhea" id="RHEA-COMP:10475"/>
        <dbReference type="Rhea" id="RHEA-COMP:10492"/>
        <dbReference type="ChEBI" id="CHEBI:15636"/>
        <dbReference type="ChEBI" id="CHEBI:28938"/>
        <dbReference type="ChEBI" id="CHEBI:57453"/>
        <dbReference type="ChEBI" id="CHEBI:83100"/>
        <dbReference type="ChEBI" id="CHEBI:83143"/>
        <dbReference type="EC" id="2.1.2.10"/>
    </reaction>
</comment>
<feature type="domain" description="GCVT N-terminal" evidence="8">
    <location>
        <begin position="12"/>
        <end position="269"/>
    </location>
</feature>
<dbReference type="AlphaFoldDB" id="A0A285N7U8"/>
<dbReference type="Proteomes" id="UP000219439">
    <property type="component" value="Unassembled WGS sequence"/>
</dbReference>
<dbReference type="GO" id="GO:0006546">
    <property type="term" value="P:glycine catabolic process"/>
    <property type="evidence" value="ECO:0007669"/>
    <property type="project" value="InterPro"/>
</dbReference>
<keyword evidence="3" id="KW-0032">Aminotransferase</keyword>
<evidence type="ECO:0000256" key="7">
    <source>
        <dbReference type="PIRSR" id="PIRSR006487-1"/>
    </source>
</evidence>
<dbReference type="InterPro" id="IPR028896">
    <property type="entry name" value="GcvT/YgfZ/DmdA"/>
</dbReference>
<dbReference type="Pfam" id="PF01571">
    <property type="entry name" value="GCV_T"/>
    <property type="match status" value="1"/>
</dbReference>
<dbReference type="GO" id="GO:0004047">
    <property type="term" value="F:aminomethyltransferase activity"/>
    <property type="evidence" value="ECO:0007669"/>
    <property type="project" value="UniProtKB-EC"/>
</dbReference>
<keyword evidence="10" id="KW-0489">Methyltransferase</keyword>
<evidence type="ECO:0000256" key="1">
    <source>
        <dbReference type="ARBA" id="ARBA00008609"/>
    </source>
</evidence>
<evidence type="ECO:0000256" key="2">
    <source>
        <dbReference type="ARBA" id="ARBA00012616"/>
    </source>
</evidence>
<dbReference type="SUPFAM" id="SSF103025">
    <property type="entry name" value="Folate-binding domain"/>
    <property type="match status" value="1"/>
</dbReference>
<dbReference type="PANTHER" id="PTHR43757:SF2">
    <property type="entry name" value="AMINOMETHYLTRANSFERASE, MITOCHONDRIAL"/>
    <property type="match status" value="1"/>
</dbReference>
<dbReference type="NCBIfam" id="NF001567">
    <property type="entry name" value="PRK00389.1"/>
    <property type="match status" value="1"/>
</dbReference>
<gene>
    <name evidence="10" type="ORF">SAMN06265368_0134</name>
</gene>
<accession>A0A285N7U8</accession>
<dbReference type="GO" id="GO:0032259">
    <property type="term" value="P:methylation"/>
    <property type="evidence" value="ECO:0007669"/>
    <property type="project" value="UniProtKB-KW"/>
</dbReference>
<evidence type="ECO:0000256" key="4">
    <source>
        <dbReference type="ARBA" id="ARBA00022679"/>
    </source>
</evidence>
<dbReference type="Pfam" id="PF08669">
    <property type="entry name" value="GCV_T_C"/>
    <property type="match status" value="1"/>
</dbReference>
<name>A0A285N7U8_9HYPH</name>
<organism evidence="10 11">
    <name type="scientific">Cohaesibacter gelatinilyticus</name>
    <dbReference type="NCBI Taxonomy" id="372072"/>
    <lineage>
        <taxon>Bacteria</taxon>
        <taxon>Pseudomonadati</taxon>
        <taxon>Pseudomonadota</taxon>
        <taxon>Alphaproteobacteria</taxon>
        <taxon>Hyphomicrobiales</taxon>
        <taxon>Cohaesibacteraceae</taxon>
    </lineage>
</organism>
<evidence type="ECO:0000256" key="6">
    <source>
        <dbReference type="ARBA" id="ARBA00047665"/>
    </source>
</evidence>
<dbReference type="GO" id="GO:0005960">
    <property type="term" value="C:glycine cleavage complex"/>
    <property type="evidence" value="ECO:0007669"/>
    <property type="project" value="InterPro"/>
</dbReference>
<dbReference type="InterPro" id="IPR006222">
    <property type="entry name" value="GCVT_N"/>
</dbReference>
<dbReference type="Gene3D" id="2.40.30.110">
    <property type="entry name" value="Aminomethyltransferase beta-barrel domains"/>
    <property type="match status" value="1"/>
</dbReference>
<keyword evidence="11" id="KW-1185">Reference proteome</keyword>